<dbReference type="SUPFAM" id="SSF56219">
    <property type="entry name" value="DNase I-like"/>
    <property type="match status" value="1"/>
</dbReference>
<comment type="caution">
    <text evidence="1">The sequence shown here is derived from an EMBL/GenBank/DDBJ whole genome shotgun (WGS) entry which is preliminary data.</text>
</comment>
<name>A0A1Q5SUW9_9EURO</name>
<evidence type="ECO:0000313" key="2">
    <source>
        <dbReference type="Proteomes" id="UP000186955"/>
    </source>
</evidence>
<reference evidence="1 2" key="1">
    <citation type="submission" date="2016-10" db="EMBL/GenBank/DDBJ databases">
        <title>Genome sequence of the ascomycete fungus Penicillium subrubescens.</title>
        <authorList>
            <person name="De Vries R.P."/>
            <person name="Peng M."/>
            <person name="Dilokpimol A."/>
            <person name="Hilden K."/>
            <person name="Makela M.R."/>
            <person name="Grigoriev I."/>
            <person name="Riley R."/>
            <person name="Granchi Z."/>
        </authorList>
    </citation>
    <scope>NUCLEOTIDE SEQUENCE [LARGE SCALE GENOMIC DNA]</scope>
    <source>
        <strain evidence="1 2">CBS 132785</strain>
    </source>
</reference>
<protein>
    <recommendedName>
        <fullName evidence="3">Endonuclease/exonuclease/phosphatase domain-containing protein</fullName>
    </recommendedName>
</protein>
<dbReference type="InterPro" id="IPR036691">
    <property type="entry name" value="Endo/exonu/phosph_ase_sf"/>
</dbReference>
<dbReference type="EMBL" id="MNBE01000746">
    <property type="protein sequence ID" value="OKO91665.1"/>
    <property type="molecule type" value="Genomic_DNA"/>
</dbReference>
<dbReference type="AlphaFoldDB" id="A0A1Q5SUW9"/>
<sequence length="95" mass="11155">MAQFLREQEVISADIIAIQEPWENPFQDNTHNPLKQTPELLFPPAIETGQHGERVYFISTTLSRHTHLVHYRDCQGVRIKTELSRQLRIINVYND</sequence>
<proteinExistence type="predicted"/>
<gene>
    <name evidence="1" type="ORF">PENSUB_13072</name>
</gene>
<organism evidence="1 2">
    <name type="scientific">Penicillium subrubescens</name>
    <dbReference type="NCBI Taxonomy" id="1316194"/>
    <lineage>
        <taxon>Eukaryota</taxon>
        <taxon>Fungi</taxon>
        <taxon>Dikarya</taxon>
        <taxon>Ascomycota</taxon>
        <taxon>Pezizomycotina</taxon>
        <taxon>Eurotiomycetes</taxon>
        <taxon>Eurotiomycetidae</taxon>
        <taxon>Eurotiales</taxon>
        <taxon>Aspergillaceae</taxon>
        <taxon>Penicillium</taxon>
    </lineage>
</organism>
<dbReference type="STRING" id="1316194.A0A1Q5SUW9"/>
<accession>A0A1Q5SUW9</accession>
<evidence type="ECO:0000313" key="1">
    <source>
        <dbReference type="EMBL" id="OKO91665.1"/>
    </source>
</evidence>
<evidence type="ECO:0008006" key="3">
    <source>
        <dbReference type="Google" id="ProtNLM"/>
    </source>
</evidence>
<dbReference type="Gene3D" id="3.60.10.10">
    <property type="entry name" value="Endonuclease/exonuclease/phosphatase"/>
    <property type="match status" value="1"/>
</dbReference>
<keyword evidence="2" id="KW-1185">Reference proteome</keyword>
<dbReference type="Proteomes" id="UP000186955">
    <property type="component" value="Unassembled WGS sequence"/>
</dbReference>